<dbReference type="InterPro" id="IPR013216">
    <property type="entry name" value="Methyltransf_11"/>
</dbReference>
<dbReference type="InterPro" id="IPR029063">
    <property type="entry name" value="SAM-dependent_MTases_sf"/>
</dbReference>
<dbReference type="SUPFAM" id="SSF53335">
    <property type="entry name" value="S-adenosyl-L-methionine-dependent methyltransferases"/>
    <property type="match status" value="1"/>
</dbReference>
<dbReference type="PANTHER" id="PTHR43861">
    <property type="entry name" value="TRANS-ACONITATE 2-METHYLTRANSFERASE-RELATED"/>
    <property type="match status" value="1"/>
</dbReference>
<keyword evidence="4" id="KW-1185">Reference proteome</keyword>
<evidence type="ECO:0000313" key="3">
    <source>
        <dbReference type="EMBL" id="RDI42506.1"/>
    </source>
</evidence>
<comment type="caution">
    <text evidence="3">The sequence shown here is derived from an EMBL/GenBank/DDBJ whole genome shotgun (WGS) entry which is preliminary data.</text>
</comment>
<sequence length="268" mass="28717">MTGPSESYIIRGGTAGRERLRVIASVLEPTTRALLERLPVRAGDRCWDVGSGGGDVTLLLADFAGPAGWALGTDIDPVKVELAGQEAHAYANVEYRTADVLRETPSESFDLAHARFLLSHLTDPGRALAAIVGSVRPGGVVAVEDVDFSAPLCHPDVPAFIRYHDLYIRTAQQRRADPLIGPRLPHLLRQAGLSDIHAFVHQPAGLDPASKLVSVLTVENIADAALEADLTTPDELSQLLADLRATVDNPKVLIGLPRMVQAWGRAPD</sequence>
<reference evidence="3 4" key="1">
    <citation type="submission" date="2018-07" db="EMBL/GenBank/DDBJ databases">
        <title>Genomic Encyclopedia of Type Strains, Phase IV (KMG-IV): sequencing the most valuable type-strain genomes for metagenomic binning, comparative biology and taxonomic classification.</title>
        <authorList>
            <person name="Goeker M."/>
        </authorList>
    </citation>
    <scope>NUCLEOTIDE SEQUENCE [LARGE SCALE GENOMIC DNA]</scope>
    <source>
        <strain evidence="3 4">DSM 44952</strain>
    </source>
</reference>
<dbReference type="Proteomes" id="UP000255355">
    <property type="component" value="Unassembled WGS sequence"/>
</dbReference>
<keyword evidence="3" id="KW-0489">Methyltransferase</keyword>
<evidence type="ECO:0000259" key="2">
    <source>
        <dbReference type="Pfam" id="PF08241"/>
    </source>
</evidence>
<dbReference type="RefSeq" id="WP_068030529.1">
    <property type="nucleotide sequence ID" value="NZ_QQAZ01000026.1"/>
</dbReference>
<dbReference type="STRING" id="1210089.GCA_001613165_07198"/>
<evidence type="ECO:0000256" key="1">
    <source>
        <dbReference type="ARBA" id="ARBA00022679"/>
    </source>
</evidence>
<organism evidence="3 4">
    <name type="scientific">Nocardia mexicana</name>
    <dbReference type="NCBI Taxonomy" id="279262"/>
    <lineage>
        <taxon>Bacteria</taxon>
        <taxon>Bacillati</taxon>
        <taxon>Actinomycetota</taxon>
        <taxon>Actinomycetes</taxon>
        <taxon>Mycobacteriales</taxon>
        <taxon>Nocardiaceae</taxon>
        <taxon>Nocardia</taxon>
    </lineage>
</organism>
<dbReference type="PANTHER" id="PTHR43861:SF3">
    <property type="entry name" value="PUTATIVE (AFU_ORTHOLOGUE AFUA_2G14390)-RELATED"/>
    <property type="match status" value="1"/>
</dbReference>
<name>A0A370GGY6_9NOCA</name>
<keyword evidence="1 3" id="KW-0808">Transferase</keyword>
<dbReference type="GO" id="GO:0032259">
    <property type="term" value="P:methylation"/>
    <property type="evidence" value="ECO:0007669"/>
    <property type="project" value="UniProtKB-KW"/>
</dbReference>
<proteinExistence type="predicted"/>
<accession>A0A370GGY6</accession>
<evidence type="ECO:0000313" key="4">
    <source>
        <dbReference type="Proteomes" id="UP000255355"/>
    </source>
</evidence>
<dbReference type="EMBL" id="QQAZ01000026">
    <property type="protein sequence ID" value="RDI42506.1"/>
    <property type="molecule type" value="Genomic_DNA"/>
</dbReference>
<dbReference type="OrthoDB" id="3469983at2"/>
<gene>
    <name evidence="3" type="ORF">DFR68_12644</name>
</gene>
<feature type="domain" description="Methyltransferase type 11" evidence="2">
    <location>
        <begin position="48"/>
        <end position="142"/>
    </location>
</feature>
<dbReference type="CDD" id="cd02440">
    <property type="entry name" value="AdoMet_MTases"/>
    <property type="match status" value="1"/>
</dbReference>
<dbReference type="GO" id="GO:0008757">
    <property type="term" value="F:S-adenosylmethionine-dependent methyltransferase activity"/>
    <property type="evidence" value="ECO:0007669"/>
    <property type="project" value="InterPro"/>
</dbReference>
<dbReference type="Gene3D" id="3.40.50.150">
    <property type="entry name" value="Vaccinia Virus protein VP39"/>
    <property type="match status" value="1"/>
</dbReference>
<dbReference type="Pfam" id="PF08241">
    <property type="entry name" value="Methyltransf_11"/>
    <property type="match status" value="1"/>
</dbReference>
<dbReference type="AlphaFoldDB" id="A0A370GGY6"/>
<protein>
    <submittedName>
        <fullName evidence="3">Methyltransferase family protein</fullName>
    </submittedName>
</protein>